<dbReference type="Proteomes" id="UP000052023">
    <property type="component" value="Unassembled WGS sequence"/>
</dbReference>
<reference evidence="2 3" key="1">
    <citation type="submission" date="2014-03" db="EMBL/GenBank/DDBJ databases">
        <title>Bradyrhizobium valentinum sp. nov., isolated from effective nodules of Lupinus mariae-josephae, a lupine endemic of basic-lime soils in Eastern Spain.</title>
        <authorList>
            <person name="Duran D."/>
            <person name="Rey L."/>
            <person name="Navarro A."/>
            <person name="Busquets A."/>
            <person name="Imperial J."/>
            <person name="Ruiz-Argueso T."/>
        </authorList>
    </citation>
    <scope>NUCLEOTIDE SEQUENCE [LARGE SCALE GENOMIC DNA]</scope>
    <source>
        <strain evidence="2 3">Ro19</strain>
    </source>
</reference>
<comment type="caution">
    <text evidence="2">The sequence shown here is derived from an EMBL/GenBank/DDBJ whole genome shotgun (WGS) entry which is preliminary data.</text>
</comment>
<evidence type="ECO:0000256" key="1">
    <source>
        <dbReference type="SAM" id="Phobius"/>
    </source>
</evidence>
<feature type="transmembrane region" description="Helical" evidence="1">
    <location>
        <begin position="43"/>
        <end position="62"/>
    </location>
</feature>
<proteinExistence type="predicted"/>
<feature type="transmembrane region" description="Helical" evidence="1">
    <location>
        <begin position="21"/>
        <end position="37"/>
    </location>
</feature>
<evidence type="ECO:0000313" key="3">
    <source>
        <dbReference type="Proteomes" id="UP000052023"/>
    </source>
</evidence>
<evidence type="ECO:0000313" key="2">
    <source>
        <dbReference type="EMBL" id="KRR21919.1"/>
    </source>
</evidence>
<dbReference type="InterPro" id="IPR057700">
    <property type="entry name" value="DUF7940"/>
</dbReference>
<dbReference type="OrthoDB" id="8252846at2"/>
<protein>
    <submittedName>
        <fullName evidence="2">Uncharacterized protein</fullName>
    </submittedName>
</protein>
<keyword evidence="1" id="KW-1133">Transmembrane helix</keyword>
<dbReference type="AlphaFoldDB" id="A0A0R3MUP6"/>
<accession>A0A0R3MUP6</accession>
<organism evidence="2 3">
    <name type="scientific">Bradyrhizobium retamae</name>
    <dbReference type="NCBI Taxonomy" id="1300035"/>
    <lineage>
        <taxon>Bacteria</taxon>
        <taxon>Pseudomonadati</taxon>
        <taxon>Pseudomonadota</taxon>
        <taxon>Alphaproteobacteria</taxon>
        <taxon>Hyphomicrobiales</taxon>
        <taxon>Nitrobacteraceae</taxon>
        <taxon>Bradyrhizobium</taxon>
    </lineage>
</organism>
<sequence>MRLIDDWRTELHRLWTVRASLFMFILTGGVLGLSAFSDVFNPWFFLTLNAAGYGLIGFLRLVKQVPKADV</sequence>
<dbReference type="Pfam" id="PF25612">
    <property type="entry name" value="DUF7940"/>
    <property type="match status" value="1"/>
</dbReference>
<dbReference type="EMBL" id="LLYA01000170">
    <property type="protein sequence ID" value="KRR21919.1"/>
    <property type="molecule type" value="Genomic_DNA"/>
</dbReference>
<keyword evidence="1" id="KW-0472">Membrane</keyword>
<gene>
    <name evidence="2" type="ORF">CQ13_07740</name>
</gene>
<keyword evidence="3" id="KW-1185">Reference proteome</keyword>
<name>A0A0R3MUP6_9BRAD</name>
<keyword evidence="1" id="KW-0812">Transmembrane</keyword>